<dbReference type="InParanoid" id="E5AE94"/>
<dbReference type="AlphaFoldDB" id="E5AE94"/>
<evidence type="ECO:0000313" key="1">
    <source>
        <dbReference type="EMBL" id="CBY01533.1"/>
    </source>
</evidence>
<dbReference type="Proteomes" id="UP000002668">
    <property type="component" value="Genome"/>
</dbReference>
<dbReference type="EMBL" id="FP929139">
    <property type="protein sequence ID" value="CBY01533.1"/>
    <property type="molecule type" value="Genomic_DNA"/>
</dbReference>
<organism evidence="1 2">
    <name type="scientific">Leptosphaeria maculans (strain JN3 / isolate v23.1.3 / race Av1-4-5-6-7-8)</name>
    <name type="common">Blackleg fungus</name>
    <name type="synonym">Phoma lingam</name>
    <dbReference type="NCBI Taxonomy" id="985895"/>
    <lineage>
        <taxon>Eukaryota</taxon>
        <taxon>Fungi</taxon>
        <taxon>Dikarya</taxon>
        <taxon>Ascomycota</taxon>
        <taxon>Pezizomycotina</taxon>
        <taxon>Dothideomycetes</taxon>
        <taxon>Pleosporomycetidae</taxon>
        <taxon>Pleosporales</taxon>
        <taxon>Pleosporineae</taxon>
        <taxon>Leptosphaeriaceae</taxon>
        <taxon>Plenodomus</taxon>
        <taxon>Plenodomus lingam/Leptosphaeria maculans species complex</taxon>
    </lineage>
</organism>
<protein>
    <submittedName>
        <fullName evidence="1">Predicted protein</fullName>
    </submittedName>
</protein>
<accession>E5AE94</accession>
<sequence length="69" mass="7733">MASLMSTAAVVERDNCLLRALPMAPVLCDTDHTALTVRRAAPRPIYLFKAPFSTSSSPRRLRRYSRGLR</sequence>
<gene>
    <name evidence="1" type="ORF">LEMA_uP003200.1</name>
</gene>
<evidence type="ECO:0000313" key="2">
    <source>
        <dbReference type="Proteomes" id="UP000002668"/>
    </source>
</evidence>
<dbReference type="HOGENOM" id="CLU_2776403_0_0_1"/>
<name>E5AE94_LEPMJ</name>
<keyword evidence="2" id="KW-1185">Reference proteome</keyword>
<reference evidence="2" key="1">
    <citation type="journal article" date="2011" name="Nat. Commun.">
        <title>Effector diversification within compartments of the Leptosphaeria maculans genome affected by Repeat-Induced Point mutations.</title>
        <authorList>
            <person name="Rouxel T."/>
            <person name="Grandaubert J."/>
            <person name="Hane J.K."/>
            <person name="Hoede C."/>
            <person name="van de Wouw A.P."/>
            <person name="Couloux A."/>
            <person name="Dominguez V."/>
            <person name="Anthouard V."/>
            <person name="Bally P."/>
            <person name="Bourras S."/>
            <person name="Cozijnsen A.J."/>
            <person name="Ciuffetti L.M."/>
            <person name="Degrave A."/>
            <person name="Dilmaghani A."/>
            <person name="Duret L."/>
            <person name="Fudal I."/>
            <person name="Goodwin S.B."/>
            <person name="Gout L."/>
            <person name="Glaser N."/>
            <person name="Linglin J."/>
            <person name="Kema G.H.J."/>
            <person name="Lapalu N."/>
            <person name="Lawrence C.B."/>
            <person name="May K."/>
            <person name="Meyer M."/>
            <person name="Ollivier B."/>
            <person name="Poulain J."/>
            <person name="Schoch C.L."/>
            <person name="Simon A."/>
            <person name="Spatafora J.W."/>
            <person name="Stachowiak A."/>
            <person name="Turgeon B.G."/>
            <person name="Tyler B.M."/>
            <person name="Vincent D."/>
            <person name="Weissenbach J."/>
            <person name="Amselem J."/>
            <person name="Quesneville H."/>
            <person name="Oliver R.P."/>
            <person name="Wincker P."/>
            <person name="Balesdent M.-H."/>
            <person name="Howlett B.J."/>
        </authorList>
    </citation>
    <scope>NUCLEOTIDE SEQUENCE [LARGE SCALE GENOMIC DNA]</scope>
    <source>
        <strain evidence="2">JN3 / isolate v23.1.3 / race Av1-4-5-6-7-8</strain>
    </source>
</reference>
<proteinExistence type="predicted"/>
<dbReference type="VEuPathDB" id="FungiDB:LEMA_uP003200.1"/>